<keyword evidence="5" id="KW-0255">Endonuclease</keyword>
<comment type="similarity">
    <text evidence="1">Belongs to the type-I restriction system S methylase family.</text>
</comment>
<proteinExistence type="inferred from homology"/>
<keyword evidence="6" id="KW-1185">Reference proteome</keyword>
<comment type="caution">
    <text evidence="5">The sequence shown here is derived from an EMBL/GenBank/DDBJ whole genome shotgun (WGS) entry which is preliminary data.</text>
</comment>
<evidence type="ECO:0000256" key="2">
    <source>
        <dbReference type="ARBA" id="ARBA00022747"/>
    </source>
</evidence>
<dbReference type="GO" id="GO:0004497">
    <property type="term" value="F:monooxygenase activity"/>
    <property type="evidence" value="ECO:0007669"/>
    <property type="project" value="UniProtKB-KW"/>
</dbReference>
<dbReference type="SUPFAM" id="SSF116734">
    <property type="entry name" value="DNA methylase specificity domain"/>
    <property type="match status" value="2"/>
</dbReference>
<dbReference type="Gene3D" id="3.90.220.20">
    <property type="entry name" value="DNA methylase specificity domains"/>
    <property type="match status" value="2"/>
</dbReference>
<evidence type="ECO:0000313" key="5">
    <source>
        <dbReference type="EMBL" id="MBS8121951.1"/>
    </source>
</evidence>
<protein>
    <submittedName>
        <fullName evidence="5">Restriction endonuclease subunit S</fullName>
        <ecNumber evidence="5">3.1.21.3</ecNumber>
    </submittedName>
</protein>
<keyword evidence="5" id="KW-0540">Nuclease</keyword>
<keyword evidence="5" id="KW-0378">Hydrolase</keyword>
<evidence type="ECO:0000259" key="4">
    <source>
        <dbReference type="Pfam" id="PF01420"/>
    </source>
</evidence>
<keyword evidence="5" id="KW-0503">Monooxygenase</keyword>
<dbReference type="Gene3D" id="1.10.287.1120">
    <property type="entry name" value="Bipartite methylase S protein"/>
    <property type="match status" value="1"/>
</dbReference>
<dbReference type="InterPro" id="IPR044946">
    <property type="entry name" value="Restrct_endonuc_typeI_TRD_sf"/>
</dbReference>
<dbReference type="CDD" id="cd17246">
    <property type="entry name" value="RMtype1_S_SonII-TRD2-CR2_like"/>
    <property type="match status" value="1"/>
</dbReference>
<keyword evidence="2" id="KW-0680">Restriction system</keyword>
<dbReference type="EMBL" id="JAEDAM010000025">
    <property type="protein sequence ID" value="MBS8121951.1"/>
    <property type="molecule type" value="Genomic_DNA"/>
</dbReference>
<feature type="domain" description="Type I restriction modification DNA specificity" evidence="4">
    <location>
        <begin position="221"/>
        <end position="400"/>
    </location>
</feature>
<reference evidence="5 6" key="1">
    <citation type="journal article" date="2021" name="Nat. Commun.">
        <title>Reductive evolution and unique predatory mode in the CPR bacterium Vampirococcus lugosii.</title>
        <authorList>
            <person name="Moreira D."/>
            <person name="Zivanovic Y."/>
            <person name="Lopez-Archilla A.I."/>
            <person name="Iniesto M."/>
            <person name="Lopez-Garcia P."/>
        </authorList>
    </citation>
    <scope>NUCLEOTIDE SEQUENCE [LARGE SCALE GENOMIC DNA]</scope>
    <source>
        <strain evidence="5">Chiprana</strain>
    </source>
</reference>
<dbReference type="InterPro" id="IPR052021">
    <property type="entry name" value="Type-I_RS_S_subunit"/>
</dbReference>
<dbReference type="GO" id="GO:0009035">
    <property type="term" value="F:type I site-specific deoxyribonuclease activity"/>
    <property type="evidence" value="ECO:0007669"/>
    <property type="project" value="UniProtKB-EC"/>
</dbReference>
<sequence>MTNIENLKIPEGWKTTNLVDENFFKIQGSGIINFNGEKKYLSTSSIQGNKIISFEEYITFNKRPSRANIQAIIDNIYFAKMRYTLKVIKANNELYNKYILSTGFLGLNTSINSDYLYQFILSDDFNKQKDLYAEGSTQEAINNGDLKNIFITFPQSFQEQQKIAKILSTVDEAIQKTDDLIEKYKKIKTGLMEDLFTKGIDINTGKPHTKFKDSELGKIPESWEVKESIEVCSSITDGTHDTPKPVIFGYPLYTSKNLGNYGKLKLDDFYNISYNDYLNINKRSYVKKYDILFGMIGTIGNPVIILNDKINFSVKNVGIFRFNGNMIQSKYFYYFLNTSLFNKNIESILSGTSQNFVPLNVLRNFKIKNPPLQEQQKIAEILSNADEKIEKEQAYKHKLENIKKGLMKDLLTGKVRVKV</sequence>
<dbReference type="Pfam" id="PF01420">
    <property type="entry name" value="Methylase_S"/>
    <property type="match status" value="2"/>
</dbReference>
<keyword evidence="5" id="KW-0560">Oxidoreductase</keyword>
<dbReference type="EC" id="3.1.21.3" evidence="5"/>
<dbReference type="InterPro" id="IPR000055">
    <property type="entry name" value="Restrct_endonuc_typeI_TRD"/>
</dbReference>
<evidence type="ECO:0000313" key="6">
    <source>
        <dbReference type="Proteomes" id="UP000680365"/>
    </source>
</evidence>
<dbReference type="Proteomes" id="UP000680365">
    <property type="component" value="Unassembled WGS sequence"/>
</dbReference>
<dbReference type="RefSeq" id="WP_213348949.1">
    <property type="nucleotide sequence ID" value="NZ_JAEDAM010000025.1"/>
</dbReference>
<dbReference type="PANTHER" id="PTHR30408">
    <property type="entry name" value="TYPE-1 RESTRICTION ENZYME ECOKI SPECIFICITY PROTEIN"/>
    <property type="match status" value="1"/>
</dbReference>
<organism evidence="5 6">
    <name type="scientific">Candidatus Vampirococcus lugosii</name>
    <dbReference type="NCBI Taxonomy" id="2789015"/>
    <lineage>
        <taxon>Bacteria</taxon>
        <taxon>Candidatus Absconditibacteriota</taxon>
        <taxon>Vampirococcus</taxon>
    </lineage>
</organism>
<dbReference type="PANTHER" id="PTHR30408:SF12">
    <property type="entry name" value="TYPE I RESTRICTION ENZYME MJAVIII SPECIFICITY SUBUNIT"/>
    <property type="match status" value="1"/>
</dbReference>
<accession>A0ABS5QL59</accession>
<evidence type="ECO:0000256" key="3">
    <source>
        <dbReference type="ARBA" id="ARBA00023125"/>
    </source>
</evidence>
<name>A0ABS5QL59_9BACT</name>
<gene>
    <name evidence="5" type="ORF">VAMP_46n21</name>
</gene>
<feature type="domain" description="Type I restriction modification DNA specificity" evidence="4">
    <location>
        <begin position="32"/>
        <end position="176"/>
    </location>
</feature>
<keyword evidence="3" id="KW-0238">DNA-binding</keyword>
<evidence type="ECO:0000256" key="1">
    <source>
        <dbReference type="ARBA" id="ARBA00010923"/>
    </source>
</evidence>